<gene>
    <name evidence="4" type="ORF">HNQ59_002589</name>
</gene>
<comment type="caution">
    <text evidence="4">The sequence shown here is derived from an EMBL/GenBank/DDBJ whole genome shotgun (WGS) entry which is preliminary data.</text>
</comment>
<dbReference type="CDD" id="cd07381">
    <property type="entry name" value="MPP_CapA"/>
    <property type="match status" value="1"/>
</dbReference>
<dbReference type="EMBL" id="JACHHY010000015">
    <property type="protein sequence ID" value="MBB5019291.1"/>
    <property type="molecule type" value="Genomic_DNA"/>
</dbReference>
<feature type="signal peptide" evidence="2">
    <location>
        <begin position="1"/>
        <end position="24"/>
    </location>
</feature>
<proteinExistence type="inferred from homology"/>
<dbReference type="SMART" id="SM00854">
    <property type="entry name" value="PGA_cap"/>
    <property type="match status" value="1"/>
</dbReference>
<evidence type="ECO:0000256" key="2">
    <source>
        <dbReference type="SAM" id="SignalP"/>
    </source>
</evidence>
<dbReference type="InterPro" id="IPR052169">
    <property type="entry name" value="CW_Biosynth-Accessory"/>
</dbReference>
<dbReference type="InterPro" id="IPR019079">
    <property type="entry name" value="Capsule_synth_CapA"/>
</dbReference>
<feature type="chain" id="PRO_5032546462" evidence="2">
    <location>
        <begin position="25"/>
        <end position="338"/>
    </location>
</feature>
<comment type="similarity">
    <text evidence="1">Belongs to the CapA family.</text>
</comment>
<sequence>MPHRPSLACLPAMLMAAAVCTGFAAQAGQAAEQSTVSLVFVGDIMLDDGPGQTIAQGQDPFRHVDALLKAADFRIGNLECPIATTGQPLDNKIFTFRAKPSVLPLLKGRFDALSVANNHAGDYGKPAFVETLDWLKKTGIQAFGGGVNLTEAHIPLWLHRHGLRIAVLGYNEFKPRSFEAGSNWPGVAWSEDSHVVADIRAARQAGADIIIPFMHWGWEREPTPTERQRQLARLMIDAGADAVVGAHPHITQGAELYRGKPIIYSLGNFVFDSFTTPATRTGWILRMKLDKQGVVSWTTQAVMADEAGTPHPINDGDTPCGQRGITAIQSCGMPRSPS</sequence>
<name>A0A840MVT9_9PROT</name>
<dbReference type="AlphaFoldDB" id="A0A840MVT9"/>
<dbReference type="Gene3D" id="3.60.21.10">
    <property type="match status" value="1"/>
</dbReference>
<feature type="domain" description="Capsule synthesis protein CapA" evidence="3">
    <location>
        <begin position="37"/>
        <end position="273"/>
    </location>
</feature>
<dbReference type="Pfam" id="PF09587">
    <property type="entry name" value="PGA_cap"/>
    <property type="match status" value="1"/>
</dbReference>
<evidence type="ECO:0000256" key="1">
    <source>
        <dbReference type="ARBA" id="ARBA00005662"/>
    </source>
</evidence>
<dbReference type="InterPro" id="IPR029052">
    <property type="entry name" value="Metallo-depent_PP-like"/>
</dbReference>
<keyword evidence="5" id="KW-1185">Reference proteome</keyword>
<dbReference type="RefSeq" id="WP_343074264.1">
    <property type="nucleotide sequence ID" value="NZ_JACHHY010000015.1"/>
</dbReference>
<protein>
    <submittedName>
        <fullName evidence="4">Poly-gamma-glutamate synthesis protein (Capsule biosynthesis protein)</fullName>
    </submittedName>
</protein>
<evidence type="ECO:0000313" key="5">
    <source>
        <dbReference type="Proteomes" id="UP000575898"/>
    </source>
</evidence>
<dbReference type="SUPFAM" id="SSF56300">
    <property type="entry name" value="Metallo-dependent phosphatases"/>
    <property type="match status" value="1"/>
</dbReference>
<keyword evidence="2" id="KW-0732">Signal</keyword>
<reference evidence="4 5" key="1">
    <citation type="submission" date="2020-08" db="EMBL/GenBank/DDBJ databases">
        <title>Genomic Encyclopedia of Type Strains, Phase IV (KMG-IV): sequencing the most valuable type-strain genomes for metagenomic binning, comparative biology and taxonomic classification.</title>
        <authorList>
            <person name="Goeker M."/>
        </authorList>
    </citation>
    <scope>NUCLEOTIDE SEQUENCE [LARGE SCALE GENOMIC DNA]</scope>
    <source>
        <strain evidence="4 5">DSM 27165</strain>
    </source>
</reference>
<dbReference type="Proteomes" id="UP000575898">
    <property type="component" value="Unassembled WGS sequence"/>
</dbReference>
<evidence type="ECO:0000313" key="4">
    <source>
        <dbReference type="EMBL" id="MBB5019291.1"/>
    </source>
</evidence>
<evidence type="ECO:0000259" key="3">
    <source>
        <dbReference type="SMART" id="SM00854"/>
    </source>
</evidence>
<dbReference type="PANTHER" id="PTHR33393">
    <property type="entry name" value="POLYGLUTAMINE SYNTHESIS ACCESSORY PROTEIN RV0574C-RELATED"/>
    <property type="match status" value="1"/>
</dbReference>
<accession>A0A840MVT9</accession>
<dbReference type="PANTHER" id="PTHR33393:SF13">
    <property type="entry name" value="PGA BIOSYNTHESIS PROTEIN CAPA"/>
    <property type="match status" value="1"/>
</dbReference>
<organism evidence="4 5">
    <name type="scientific">Chitinivorax tropicus</name>
    <dbReference type="NCBI Taxonomy" id="714531"/>
    <lineage>
        <taxon>Bacteria</taxon>
        <taxon>Pseudomonadati</taxon>
        <taxon>Pseudomonadota</taxon>
        <taxon>Betaproteobacteria</taxon>
        <taxon>Chitinivorax</taxon>
    </lineage>
</organism>